<dbReference type="Proteomes" id="UP000784294">
    <property type="component" value="Unassembled WGS sequence"/>
</dbReference>
<name>A0A3S4ZNG3_9PLAT</name>
<evidence type="ECO:0000313" key="2">
    <source>
        <dbReference type="EMBL" id="VEL15891.1"/>
    </source>
</evidence>
<gene>
    <name evidence="2" type="ORF">PXEA_LOCUS9331</name>
</gene>
<dbReference type="EMBL" id="CAAALY010026322">
    <property type="protein sequence ID" value="VEL15891.1"/>
    <property type="molecule type" value="Genomic_DNA"/>
</dbReference>
<organism evidence="2 3">
    <name type="scientific">Protopolystoma xenopodis</name>
    <dbReference type="NCBI Taxonomy" id="117903"/>
    <lineage>
        <taxon>Eukaryota</taxon>
        <taxon>Metazoa</taxon>
        <taxon>Spiralia</taxon>
        <taxon>Lophotrochozoa</taxon>
        <taxon>Platyhelminthes</taxon>
        <taxon>Monogenea</taxon>
        <taxon>Polyopisthocotylea</taxon>
        <taxon>Polystomatidea</taxon>
        <taxon>Polystomatidae</taxon>
        <taxon>Protopolystoma</taxon>
    </lineage>
</organism>
<protein>
    <submittedName>
        <fullName evidence="2">Uncharacterized protein</fullName>
    </submittedName>
</protein>
<accession>A0A3S4ZNG3</accession>
<evidence type="ECO:0000313" key="3">
    <source>
        <dbReference type="Proteomes" id="UP000784294"/>
    </source>
</evidence>
<feature type="region of interest" description="Disordered" evidence="1">
    <location>
        <begin position="32"/>
        <end position="64"/>
    </location>
</feature>
<keyword evidence="3" id="KW-1185">Reference proteome</keyword>
<sequence>MGTSVIVRSNQIPAPRSKEGWVRLQRQTTTVVATSPADSALQASTPQRSTHNPLHSTQNAQTPTYKQQLPTLNQHSLMLNIQSRTIKPQPRNWAVQLSTLNPQHLNNQHAILYIRHKTFKPQPTNNNFQHLTNIH</sequence>
<evidence type="ECO:0000256" key="1">
    <source>
        <dbReference type="SAM" id="MobiDB-lite"/>
    </source>
</evidence>
<reference evidence="2" key="1">
    <citation type="submission" date="2018-11" db="EMBL/GenBank/DDBJ databases">
        <authorList>
            <consortium name="Pathogen Informatics"/>
        </authorList>
    </citation>
    <scope>NUCLEOTIDE SEQUENCE</scope>
</reference>
<dbReference type="AlphaFoldDB" id="A0A3S4ZNG3"/>
<proteinExistence type="predicted"/>
<comment type="caution">
    <text evidence="2">The sequence shown here is derived from an EMBL/GenBank/DDBJ whole genome shotgun (WGS) entry which is preliminary data.</text>
</comment>